<dbReference type="InterPro" id="IPR036249">
    <property type="entry name" value="Thioredoxin-like_sf"/>
</dbReference>
<sequence length="202" mass="21739">MLDRRTLLIASGAAAAIALRPRGVWAQEITVEGVLYDPAAPVLGNPEGDVTIVEYFDYQCPYCKAMHPDLMRVARQDGGLRIVLKDWPIFGPVSTRAARLALGAQDLGAYEQVVNTLMATTGRLSNGQLNAAVQQVLAPGRAQAAYRKRRAHWDGLLERNAMQAEAFGFAGTPGVLVDTVVFDGALDHEALTAAVAEVRSPR</sequence>
<dbReference type="Gene3D" id="3.40.30.10">
    <property type="entry name" value="Glutaredoxin"/>
    <property type="match status" value="1"/>
</dbReference>
<dbReference type="InterPro" id="IPR013766">
    <property type="entry name" value="Thioredoxin_domain"/>
</dbReference>
<evidence type="ECO:0000256" key="3">
    <source>
        <dbReference type="ARBA" id="ARBA00022729"/>
    </source>
</evidence>
<dbReference type="PANTHER" id="PTHR13887">
    <property type="entry name" value="GLUTATHIONE S-TRANSFERASE KAPPA"/>
    <property type="match status" value="1"/>
</dbReference>
<protein>
    <recommendedName>
        <fullName evidence="7">Thioredoxin domain-containing protein</fullName>
    </recommendedName>
</protein>
<organism evidence="8 9">
    <name type="scientific">Salipiger pallidus</name>
    <dbReference type="NCBI Taxonomy" id="1775170"/>
    <lineage>
        <taxon>Bacteria</taxon>
        <taxon>Pseudomonadati</taxon>
        <taxon>Pseudomonadota</taxon>
        <taxon>Alphaproteobacteria</taxon>
        <taxon>Rhodobacterales</taxon>
        <taxon>Roseobacteraceae</taxon>
        <taxon>Salipiger</taxon>
    </lineage>
</organism>
<dbReference type="GO" id="GO:0016491">
    <property type="term" value="F:oxidoreductase activity"/>
    <property type="evidence" value="ECO:0007669"/>
    <property type="project" value="UniProtKB-KW"/>
</dbReference>
<evidence type="ECO:0000256" key="4">
    <source>
        <dbReference type="ARBA" id="ARBA00023002"/>
    </source>
</evidence>
<dbReference type="PANTHER" id="PTHR13887:SF14">
    <property type="entry name" value="DISULFIDE BOND FORMATION PROTEIN D"/>
    <property type="match status" value="1"/>
</dbReference>
<dbReference type="PROSITE" id="PS51352">
    <property type="entry name" value="THIOREDOXIN_2"/>
    <property type="match status" value="1"/>
</dbReference>
<reference evidence="8" key="1">
    <citation type="journal article" date="2014" name="Int. J. Syst. Evol. Microbiol.">
        <title>Complete genome sequence of Corynebacterium casei LMG S-19264T (=DSM 44701T), isolated from a smear-ripened cheese.</title>
        <authorList>
            <consortium name="US DOE Joint Genome Institute (JGI-PGF)"/>
            <person name="Walter F."/>
            <person name="Albersmeier A."/>
            <person name="Kalinowski J."/>
            <person name="Ruckert C."/>
        </authorList>
    </citation>
    <scope>NUCLEOTIDE SEQUENCE</scope>
    <source>
        <strain evidence="8">CGMCC 1.15762</strain>
    </source>
</reference>
<dbReference type="Proteomes" id="UP000617145">
    <property type="component" value="Unassembled WGS sequence"/>
</dbReference>
<evidence type="ECO:0000313" key="8">
    <source>
        <dbReference type="EMBL" id="GGG71126.1"/>
    </source>
</evidence>
<keyword evidence="9" id="KW-1185">Reference proteome</keyword>
<keyword evidence="4" id="KW-0560">Oxidoreductase</keyword>
<comment type="similarity">
    <text evidence="2">Belongs to the thioredoxin family. DsbA subfamily.</text>
</comment>
<dbReference type="AlphaFoldDB" id="A0A8J2ZJN1"/>
<evidence type="ECO:0000256" key="2">
    <source>
        <dbReference type="ARBA" id="ARBA00005791"/>
    </source>
</evidence>
<reference evidence="8" key="2">
    <citation type="submission" date="2020-09" db="EMBL/GenBank/DDBJ databases">
        <authorList>
            <person name="Sun Q."/>
            <person name="Zhou Y."/>
        </authorList>
    </citation>
    <scope>NUCLEOTIDE SEQUENCE</scope>
    <source>
        <strain evidence="8">CGMCC 1.15762</strain>
    </source>
</reference>
<dbReference type="InterPro" id="IPR012336">
    <property type="entry name" value="Thioredoxin-like_fold"/>
</dbReference>
<proteinExistence type="inferred from homology"/>
<keyword evidence="3" id="KW-0732">Signal</keyword>
<dbReference type="RefSeq" id="WP_188789951.1">
    <property type="nucleotide sequence ID" value="NZ_BMJV01000003.1"/>
</dbReference>
<evidence type="ECO:0000256" key="1">
    <source>
        <dbReference type="ARBA" id="ARBA00003565"/>
    </source>
</evidence>
<keyword evidence="6" id="KW-0676">Redox-active center</keyword>
<evidence type="ECO:0000313" key="9">
    <source>
        <dbReference type="Proteomes" id="UP000617145"/>
    </source>
</evidence>
<evidence type="ECO:0000259" key="7">
    <source>
        <dbReference type="PROSITE" id="PS51352"/>
    </source>
</evidence>
<keyword evidence="5" id="KW-1015">Disulfide bond</keyword>
<gene>
    <name evidence="8" type="ORF">GCM10011415_18650</name>
</gene>
<feature type="domain" description="Thioredoxin" evidence="7">
    <location>
        <begin position="8"/>
        <end position="200"/>
    </location>
</feature>
<dbReference type="SUPFAM" id="SSF52833">
    <property type="entry name" value="Thioredoxin-like"/>
    <property type="match status" value="1"/>
</dbReference>
<dbReference type="Pfam" id="PF13462">
    <property type="entry name" value="Thioredoxin_4"/>
    <property type="match status" value="1"/>
</dbReference>
<name>A0A8J2ZJN1_9RHOB</name>
<accession>A0A8J2ZJN1</accession>
<dbReference type="EMBL" id="BMJV01000003">
    <property type="protein sequence ID" value="GGG71126.1"/>
    <property type="molecule type" value="Genomic_DNA"/>
</dbReference>
<comment type="caution">
    <text evidence="8">The sequence shown here is derived from an EMBL/GenBank/DDBJ whole genome shotgun (WGS) entry which is preliminary data.</text>
</comment>
<comment type="function">
    <text evidence="1">May be required for disulfide bond formation in some proteins.</text>
</comment>
<dbReference type="CDD" id="cd03023">
    <property type="entry name" value="DsbA_Com1_like"/>
    <property type="match status" value="1"/>
</dbReference>
<evidence type="ECO:0000256" key="5">
    <source>
        <dbReference type="ARBA" id="ARBA00023157"/>
    </source>
</evidence>
<evidence type="ECO:0000256" key="6">
    <source>
        <dbReference type="ARBA" id="ARBA00023284"/>
    </source>
</evidence>